<name>A0A8S9JIM2_BRACR</name>
<dbReference type="EMBL" id="QGKV02000832">
    <property type="protein sequence ID" value="KAF3543423.1"/>
    <property type="molecule type" value="Genomic_DNA"/>
</dbReference>
<dbReference type="Proteomes" id="UP000266723">
    <property type="component" value="Unassembled WGS sequence"/>
</dbReference>
<evidence type="ECO:0000313" key="2">
    <source>
        <dbReference type="EMBL" id="KAF3543423.1"/>
    </source>
</evidence>
<sequence>MVTSMDLLQQDYDSGMTTAPVVIMKMMTPVVGHGLIMLQFRSFLLHLSVKSAMTRVDKGSGAARISDPPPGPPGLIGLQSTFPWLHLSPIKLSHTTDALRGFLLWNLQEEDSRLQRSIESGRGVLMADT</sequence>
<reference evidence="2" key="2">
    <citation type="submission" date="2019-12" db="EMBL/GenBank/DDBJ databases">
        <authorList>
            <person name="Studholme D.J."/>
            <person name="Sarris P."/>
        </authorList>
    </citation>
    <scope>NUCLEOTIDE SEQUENCE</scope>
    <source>
        <strain evidence="2">PFS-1207/04</strain>
        <tissue evidence="2">Leaf</tissue>
    </source>
</reference>
<accession>A0A8S9JIM2</accession>
<dbReference type="AlphaFoldDB" id="A0A8S9JIM2"/>
<protein>
    <submittedName>
        <fullName evidence="1">Uncharacterized protein</fullName>
    </submittedName>
</protein>
<reference evidence="1" key="1">
    <citation type="submission" date="2019-12" db="EMBL/GenBank/DDBJ databases">
        <title>Genome sequencing and annotation of Brassica cretica.</title>
        <authorList>
            <person name="Studholme D.J."/>
            <person name="Sarris P.F."/>
        </authorList>
    </citation>
    <scope>NUCLEOTIDE SEQUENCE</scope>
    <source>
        <strain evidence="1">PFS-102/07</strain>
        <tissue evidence="1">Leaf</tissue>
    </source>
</reference>
<evidence type="ECO:0000313" key="1">
    <source>
        <dbReference type="EMBL" id="KAF2611975.1"/>
    </source>
</evidence>
<organism evidence="1">
    <name type="scientific">Brassica cretica</name>
    <name type="common">Mustard</name>
    <dbReference type="NCBI Taxonomy" id="69181"/>
    <lineage>
        <taxon>Eukaryota</taxon>
        <taxon>Viridiplantae</taxon>
        <taxon>Streptophyta</taxon>
        <taxon>Embryophyta</taxon>
        <taxon>Tracheophyta</taxon>
        <taxon>Spermatophyta</taxon>
        <taxon>Magnoliopsida</taxon>
        <taxon>eudicotyledons</taxon>
        <taxon>Gunneridae</taxon>
        <taxon>Pentapetalae</taxon>
        <taxon>rosids</taxon>
        <taxon>malvids</taxon>
        <taxon>Brassicales</taxon>
        <taxon>Brassicaceae</taxon>
        <taxon>Brassiceae</taxon>
        <taxon>Brassica</taxon>
    </lineage>
</organism>
<keyword evidence="3" id="KW-1185">Reference proteome</keyword>
<gene>
    <name evidence="2" type="ORF">DY000_02001452</name>
    <name evidence="1" type="ORF">F2Q70_00008085</name>
</gene>
<comment type="caution">
    <text evidence="1">The sequence shown here is derived from an EMBL/GenBank/DDBJ whole genome shotgun (WGS) entry which is preliminary data.</text>
</comment>
<dbReference type="EMBL" id="QGKY02000089">
    <property type="protein sequence ID" value="KAF2611975.1"/>
    <property type="molecule type" value="Genomic_DNA"/>
</dbReference>
<proteinExistence type="predicted"/>
<reference evidence="2 3" key="3">
    <citation type="journal article" date="2020" name="BMC Genomics">
        <title>Intraspecific diversification of the crop wild relative Brassica cretica Lam. using demographic model selection.</title>
        <authorList>
            <person name="Kioukis A."/>
            <person name="Michalopoulou V.A."/>
            <person name="Briers L."/>
            <person name="Pirintsos S."/>
            <person name="Studholme D.J."/>
            <person name="Pavlidis P."/>
            <person name="Sarris P.F."/>
        </authorList>
    </citation>
    <scope>NUCLEOTIDE SEQUENCE [LARGE SCALE GENOMIC DNA]</scope>
    <source>
        <strain evidence="3">cv. PFS-1207/04</strain>
        <strain evidence="2">PFS-1207/04</strain>
    </source>
</reference>
<evidence type="ECO:0000313" key="3">
    <source>
        <dbReference type="Proteomes" id="UP000266723"/>
    </source>
</evidence>